<feature type="transmembrane region" description="Helical" evidence="6">
    <location>
        <begin position="329"/>
        <end position="353"/>
    </location>
</feature>
<sequence length="512" mass="55329">MKAAIQRLLPKNRFARSVSVLAGGTVAGQAIVVLASPVLTRLYTPEDFGLLAVFASLLGILSVVVGLRYELAIPLPENEDDATSIAALNLLIVLGMTALCMVFIVLFRAPVADLLNAPALEIYLWLLPVGLLFFGIYQVLSYWAIRTKEYPAIALTKLTQAIGITGIQVCGYALGPLALILGQVIGQGLGVVALARKIKKPQCLSSAKDDNEVGSVEYSKLKSEKNDAKRQKCCLCLGNIKHQASAYREFPLLATWTGLASAAGMQLIPLLIFIYFGGAAAGYFSITHRIMSLPMSVMGQSVGDVFYREAVDAYRQGTLGALVIKTNKILIVMALPVVLFGSLIAPQVFYMVFGAEWKTAGVIAQCIAPWMFLQFITTPSTRIYPILGKHKLALLFQVSFFLFSIMAIGVGSLVFESFISCVLFLSLGNSIIYLVRLLVSVKLAGGSPLVPLSNLANHGMVSILACSPLVILYAYSGDFHGVDKTWASMVLVTLVMVTISIYRLLMVKKNVN</sequence>
<reference evidence="7" key="1">
    <citation type="submission" date="2019-02" db="EMBL/GenBank/DDBJ databases">
        <authorList>
            <person name="Gruber-Vodicka R. H."/>
            <person name="Seah K. B. B."/>
        </authorList>
    </citation>
    <scope>NUCLEOTIDE SEQUENCE</scope>
    <source>
        <strain evidence="7">BECK_BZ163</strain>
        <strain evidence="9">BECK_BZ164</strain>
        <strain evidence="8">BECK_BZ165</strain>
    </source>
</reference>
<dbReference type="AlphaFoldDB" id="A0A450S3P1"/>
<feature type="transmembrane region" description="Helical" evidence="6">
    <location>
        <begin position="392"/>
        <end position="411"/>
    </location>
</feature>
<evidence type="ECO:0000313" key="7">
    <source>
        <dbReference type="EMBL" id="VFJ46304.1"/>
    </source>
</evidence>
<dbReference type="PANTHER" id="PTHR30250">
    <property type="entry name" value="PST FAMILY PREDICTED COLANIC ACID TRANSPORTER"/>
    <property type="match status" value="1"/>
</dbReference>
<keyword evidence="3 6" id="KW-0812">Transmembrane</keyword>
<dbReference type="PANTHER" id="PTHR30250:SF28">
    <property type="entry name" value="POLYSACCHARIDE BIOSYNTHESIS PROTEIN"/>
    <property type="match status" value="1"/>
</dbReference>
<feature type="transmembrane region" description="Helical" evidence="6">
    <location>
        <begin position="267"/>
        <end position="286"/>
    </location>
</feature>
<feature type="transmembrane region" description="Helical" evidence="6">
    <location>
        <begin position="48"/>
        <end position="67"/>
    </location>
</feature>
<protein>
    <submittedName>
        <fullName evidence="7">Membrane protein involved in the export of O-antigen and teichoic acid</fullName>
    </submittedName>
</protein>
<evidence type="ECO:0000313" key="9">
    <source>
        <dbReference type="EMBL" id="VFK07284.1"/>
    </source>
</evidence>
<keyword evidence="2" id="KW-1003">Cell membrane</keyword>
<accession>A0A450S3P1</accession>
<dbReference type="EMBL" id="CAADEZ010000035">
    <property type="protein sequence ID" value="VFJ46304.1"/>
    <property type="molecule type" value="Genomic_DNA"/>
</dbReference>
<evidence type="ECO:0000256" key="4">
    <source>
        <dbReference type="ARBA" id="ARBA00022989"/>
    </source>
</evidence>
<dbReference type="EMBL" id="CAADFL010000036">
    <property type="protein sequence ID" value="VFK07284.1"/>
    <property type="molecule type" value="Genomic_DNA"/>
</dbReference>
<feature type="transmembrane region" description="Helical" evidence="6">
    <location>
        <begin position="359"/>
        <end position="380"/>
    </location>
</feature>
<evidence type="ECO:0000256" key="2">
    <source>
        <dbReference type="ARBA" id="ARBA00022475"/>
    </source>
</evidence>
<proteinExistence type="predicted"/>
<dbReference type="GO" id="GO:0005886">
    <property type="term" value="C:plasma membrane"/>
    <property type="evidence" value="ECO:0007669"/>
    <property type="project" value="UniProtKB-SubCell"/>
</dbReference>
<evidence type="ECO:0000256" key="3">
    <source>
        <dbReference type="ARBA" id="ARBA00022692"/>
    </source>
</evidence>
<feature type="transmembrane region" description="Helical" evidence="6">
    <location>
        <begin position="455"/>
        <end position="474"/>
    </location>
</feature>
<keyword evidence="4 6" id="KW-1133">Transmembrane helix</keyword>
<gene>
    <name evidence="7" type="ORF">BECKFM1743A_GA0114220_100359</name>
    <name evidence="9" type="ORF">BECKFM1743B_GA0114221_1003610</name>
    <name evidence="8" type="ORF">BECKFM1743C_GA0114222_100723</name>
</gene>
<comment type="subcellular location">
    <subcellularLocation>
        <location evidence="1">Cell membrane</location>
        <topology evidence="1">Multi-pass membrane protein</topology>
    </subcellularLocation>
</comment>
<feature type="transmembrane region" description="Helical" evidence="6">
    <location>
        <begin position="88"/>
        <end position="110"/>
    </location>
</feature>
<evidence type="ECO:0000256" key="6">
    <source>
        <dbReference type="SAM" id="Phobius"/>
    </source>
</evidence>
<dbReference type="EMBL" id="CAADFA010000072">
    <property type="protein sequence ID" value="VFJ49540.1"/>
    <property type="molecule type" value="Genomic_DNA"/>
</dbReference>
<evidence type="ECO:0000256" key="5">
    <source>
        <dbReference type="ARBA" id="ARBA00023136"/>
    </source>
</evidence>
<dbReference type="Pfam" id="PF13440">
    <property type="entry name" value="Polysacc_synt_3"/>
    <property type="match status" value="2"/>
</dbReference>
<feature type="transmembrane region" description="Helical" evidence="6">
    <location>
        <begin position="161"/>
        <end position="185"/>
    </location>
</feature>
<organism evidence="7">
    <name type="scientific">Candidatus Kentrum sp. FM</name>
    <dbReference type="NCBI Taxonomy" id="2126340"/>
    <lineage>
        <taxon>Bacteria</taxon>
        <taxon>Pseudomonadati</taxon>
        <taxon>Pseudomonadota</taxon>
        <taxon>Gammaproteobacteria</taxon>
        <taxon>Candidatus Kentrum</taxon>
    </lineage>
</organism>
<dbReference type="InterPro" id="IPR050833">
    <property type="entry name" value="Poly_Biosynth_Transport"/>
</dbReference>
<feature type="transmembrane region" description="Helical" evidence="6">
    <location>
        <begin position="417"/>
        <end position="435"/>
    </location>
</feature>
<feature type="transmembrane region" description="Helical" evidence="6">
    <location>
        <begin position="20"/>
        <end position="42"/>
    </location>
</feature>
<name>A0A450S3P1_9GAMM</name>
<feature type="transmembrane region" description="Helical" evidence="6">
    <location>
        <begin position="486"/>
        <end position="505"/>
    </location>
</feature>
<evidence type="ECO:0000313" key="8">
    <source>
        <dbReference type="EMBL" id="VFJ49540.1"/>
    </source>
</evidence>
<keyword evidence="5 6" id="KW-0472">Membrane</keyword>
<evidence type="ECO:0000256" key="1">
    <source>
        <dbReference type="ARBA" id="ARBA00004651"/>
    </source>
</evidence>
<feature type="transmembrane region" description="Helical" evidence="6">
    <location>
        <begin position="122"/>
        <end position="140"/>
    </location>
</feature>